<comment type="caution">
    <text evidence="3">The sequence shown here is derived from an EMBL/GenBank/DDBJ whole genome shotgun (WGS) entry which is preliminary data.</text>
</comment>
<dbReference type="Proteomes" id="UP001156389">
    <property type="component" value="Unassembled WGS sequence"/>
</dbReference>
<feature type="region of interest" description="Disordered" evidence="1">
    <location>
        <begin position="421"/>
        <end position="466"/>
    </location>
</feature>
<feature type="transmembrane region" description="Helical" evidence="2">
    <location>
        <begin position="81"/>
        <end position="101"/>
    </location>
</feature>
<protein>
    <submittedName>
        <fullName evidence="3">Methyl-accepting chemotaxis protein</fullName>
    </submittedName>
</protein>
<keyword evidence="4" id="KW-1185">Reference proteome</keyword>
<keyword evidence="2" id="KW-1133">Transmembrane helix</keyword>
<evidence type="ECO:0000256" key="2">
    <source>
        <dbReference type="SAM" id="Phobius"/>
    </source>
</evidence>
<feature type="compositionally biased region" description="Basic and acidic residues" evidence="1">
    <location>
        <begin position="421"/>
        <end position="456"/>
    </location>
</feature>
<gene>
    <name evidence="3" type="ORF">LHJ74_05630</name>
</gene>
<sequence>MLARALTARQQVGEELAELAQDPGLKSRQDELDTLAKALSDGTDTEALAPWTELDLVQAYARPESVRSATRTPAEQPFWRWLEAGLGALVFVPLLLTWLGLTRASNAYESLIEKDAKHAGRPFLQLWQTGFEGELSGWFTFGHVAGSATTAIVLLLGCAALHGMRRVAVDRAEETARASGEDLLAKLVPVLVRAQLQLNEQRLTSPSRFSGELAKAADTLTSLTDKAVKVQVSLEKTAKQVGDSVTVAEKRLRRADAAVRPLADAADRIDTAVRHHGNALDKTLDQVRAAVEGAVRDNGSSVTEALGEIHTVNGEIGTQLHEAGVRVEDALSALNASQRSFTTSTEVAADLTGRTLTRLSEVAEQTAAAVTASQETSRQLNEQTDALRTAAERFAELELAVRLRLRLEERTRAEEWIRAEERAGARAQQRDGSARTDVHGGGRHPEGQDHPADVFDGRPGSVAEPR</sequence>
<keyword evidence="2" id="KW-0812">Transmembrane</keyword>
<organism evidence="3 4">
    <name type="scientific">Streptomyces gossypii</name>
    <dbReference type="NCBI Taxonomy" id="2883101"/>
    <lineage>
        <taxon>Bacteria</taxon>
        <taxon>Bacillati</taxon>
        <taxon>Actinomycetota</taxon>
        <taxon>Actinomycetes</taxon>
        <taxon>Kitasatosporales</taxon>
        <taxon>Streptomycetaceae</taxon>
        <taxon>Streptomyces</taxon>
    </lineage>
</organism>
<dbReference type="EMBL" id="JAJAGO010000002">
    <property type="protein sequence ID" value="MCT2589415.1"/>
    <property type="molecule type" value="Genomic_DNA"/>
</dbReference>
<feature type="transmembrane region" description="Helical" evidence="2">
    <location>
        <begin position="138"/>
        <end position="161"/>
    </location>
</feature>
<reference evidence="3 4" key="1">
    <citation type="submission" date="2021-10" db="EMBL/GenBank/DDBJ databases">
        <title>Streptomyces gossypii sp. nov., isolated from soil collected from cotton field.</title>
        <authorList>
            <person name="Ge X."/>
            <person name="Chen X."/>
            <person name="Liu W."/>
        </authorList>
    </citation>
    <scope>NUCLEOTIDE SEQUENCE [LARGE SCALE GENOMIC DNA]</scope>
    <source>
        <strain evidence="3 4">N2-109</strain>
    </source>
</reference>
<proteinExistence type="predicted"/>
<evidence type="ECO:0000313" key="4">
    <source>
        <dbReference type="Proteomes" id="UP001156389"/>
    </source>
</evidence>
<name>A0ABT2JNG0_9ACTN</name>
<evidence type="ECO:0000313" key="3">
    <source>
        <dbReference type="EMBL" id="MCT2589415.1"/>
    </source>
</evidence>
<keyword evidence="2" id="KW-0472">Membrane</keyword>
<evidence type="ECO:0000256" key="1">
    <source>
        <dbReference type="SAM" id="MobiDB-lite"/>
    </source>
</evidence>
<dbReference type="RefSeq" id="WP_260216388.1">
    <property type="nucleotide sequence ID" value="NZ_JAJAGO010000002.1"/>
</dbReference>
<accession>A0ABT2JNG0</accession>